<evidence type="ECO:0000313" key="1">
    <source>
        <dbReference type="EMBL" id="KAH3829482.1"/>
    </source>
</evidence>
<sequence>MRDPNHQTDYGHQADSMFLAALRHYVQCPLAAENMVVNDGVFRLDHMPAVLDLISHVSHDYVTISVLQLERLVLLIL</sequence>
<proteinExistence type="predicted"/>
<comment type="caution">
    <text evidence="1">The sequence shown here is derived from an EMBL/GenBank/DDBJ whole genome shotgun (WGS) entry which is preliminary data.</text>
</comment>
<protein>
    <submittedName>
        <fullName evidence="1">Uncharacterized protein</fullName>
    </submittedName>
</protein>
<evidence type="ECO:0000313" key="2">
    <source>
        <dbReference type="Proteomes" id="UP000828390"/>
    </source>
</evidence>
<reference evidence="1" key="1">
    <citation type="journal article" date="2019" name="bioRxiv">
        <title>The Genome of the Zebra Mussel, Dreissena polymorpha: A Resource for Invasive Species Research.</title>
        <authorList>
            <person name="McCartney M.A."/>
            <person name="Auch B."/>
            <person name="Kono T."/>
            <person name="Mallez S."/>
            <person name="Zhang Y."/>
            <person name="Obille A."/>
            <person name="Becker A."/>
            <person name="Abrahante J.E."/>
            <person name="Garbe J."/>
            <person name="Badalamenti J.P."/>
            <person name="Herman A."/>
            <person name="Mangelson H."/>
            <person name="Liachko I."/>
            <person name="Sullivan S."/>
            <person name="Sone E.D."/>
            <person name="Koren S."/>
            <person name="Silverstein K.A.T."/>
            <person name="Beckman K.B."/>
            <person name="Gohl D.M."/>
        </authorList>
    </citation>
    <scope>NUCLEOTIDE SEQUENCE</scope>
    <source>
        <strain evidence="1">Duluth1</strain>
        <tissue evidence="1">Whole animal</tissue>
    </source>
</reference>
<organism evidence="1 2">
    <name type="scientific">Dreissena polymorpha</name>
    <name type="common">Zebra mussel</name>
    <name type="synonym">Mytilus polymorpha</name>
    <dbReference type="NCBI Taxonomy" id="45954"/>
    <lineage>
        <taxon>Eukaryota</taxon>
        <taxon>Metazoa</taxon>
        <taxon>Spiralia</taxon>
        <taxon>Lophotrochozoa</taxon>
        <taxon>Mollusca</taxon>
        <taxon>Bivalvia</taxon>
        <taxon>Autobranchia</taxon>
        <taxon>Heteroconchia</taxon>
        <taxon>Euheterodonta</taxon>
        <taxon>Imparidentia</taxon>
        <taxon>Neoheterodontei</taxon>
        <taxon>Myida</taxon>
        <taxon>Dreissenoidea</taxon>
        <taxon>Dreissenidae</taxon>
        <taxon>Dreissena</taxon>
    </lineage>
</organism>
<reference evidence="1" key="2">
    <citation type="submission" date="2020-11" db="EMBL/GenBank/DDBJ databases">
        <authorList>
            <person name="McCartney M.A."/>
            <person name="Auch B."/>
            <person name="Kono T."/>
            <person name="Mallez S."/>
            <person name="Becker A."/>
            <person name="Gohl D.M."/>
            <person name="Silverstein K.A.T."/>
            <person name="Koren S."/>
            <person name="Bechman K.B."/>
            <person name="Herman A."/>
            <person name="Abrahante J.E."/>
            <person name="Garbe J."/>
        </authorList>
    </citation>
    <scope>NUCLEOTIDE SEQUENCE</scope>
    <source>
        <strain evidence="1">Duluth1</strain>
        <tissue evidence="1">Whole animal</tissue>
    </source>
</reference>
<dbReference type="Proteomes" id="UP000828390">
    <property type="component" value="Unassembled WGS sequence"/>
</dbReference>
<dbReference type="EMBL" id="JAIWYP010000005">
    <property type="protein sequence ID" value="KAH3829482.1"/>
    <property type="molecule type" value="Genomic_DNA"/>
</dbReference>
<accession>A0A9D4H721</accession>
<dbReference type="AlphaFoldDB" id="A0A9D4H721"/>
<keyword evidence="2" id="KW-1185">Reference proteome</keyword>
<name>A0A9D4H721_DREPO</name>
<gene>
    <name evidence="1" type="ORF">DPMN_131478</name>
</gene>